<dbReference type="SUPFAM" id="SSF57850">
    <property type="entry name" value="RING/U-box"/>
    <property type="match status" value="1"/>
</dbReference>
<dbReference type="AlphaFoldDB" id="A0A8K0JKF1"/>
<dbReference type="Proteomes" id="UP000812966">
    <property type="component" value="Unassembled WGS sequence"/>
</dbReference>
<comment type="caution">
    <text evidence="3">The sequence shown here is derived from an EMBL/GenBank/DDBJ whole genome shotgun (WGS) entry which is preliminary data.</text>
</comment>
<keyword evidence="1" id="KW-0479">Metal-binding</keyword>
<dbReference type="SMART" id="SM00184">
    <property type="entry name" value="RING"/>
    <property type="match status" value="1"/>
</dbReference>
<dbReference type="PANTHER" id="PTHR46719:SF7">
    <property type="entry name" value="RING-H2 FINGER PROTEIN ATL71-RELATED"/>
    <property type="match status" value="1"/>
</dbReference>
<organism evidence="3 4">
    <name type="scientific">Filobasidium floriforme</name>
    <dbReference type="NCBI Taxonomy" id="5210"/>
    <lineage>
        <taxon>Eukaryota</taxon>
        <taxon>Fungi</taxon>
        <taxon>Dikarya</taxon>
        <taxon>Basidiomycota</taxon>
        <taxon>Agaricomycotina</taxon>
        <taxon>Tremellomycetes</taxon>
        <taxon>Filobasidiales</taxon>
        <taxon>Filobasidiaceae</taxon>
        <taxon>Filobasidium</taxon>
    </lineage>
</organism>
<protein>
    <recommendedName>
        <fullName evidence="2">RING-type domain-containing protein</fullName>
    </recommendedName>
</protein>
<dbReference type="PROSITE" id="PS50089">
    <property type="entry name" value="ZF_RING_2"/>
    <property type="match status" value="1"/>
</dbReference>
<accession>A0A8K0JKF1</accession>
<dbReference type="InterPro" id="IPR013083">
    <property type="entry name" value="Znf_RING/FYVE/PHD"/>
</dbReference>
<evidence type="ECO:0000313" key="3">
    <source>
        <dbReference type="EMBL" id="KAG7532014.1"/>
    </source>
</evidence>
<sequence>MLAPVEIESRRMTKEGKSKLKLTALGIRVHKCSICLSQFRAGDIMAMMPKCSHLGHQRCVVNWLIKDARCMVCREPL</sequence>
<dbReference type="GO" id="GO:0008270">
    <property type="term" value="F:zinc ion binding"/>
    <property type="evidence" value="ECO:0007669"/>
    <property type="project" value="UniProtKB-KW"/>
</dbReference>
<dbReference type="Pfam" id="PF13639">
    <property type="entry name" value="zf-RING_2"/>
    <property type="match status" value="1"/>
</dbReference>
<evidence type="ECO:0000313" key="4">
    <source>
        <dbReference type="Proteomes" id="UP000812966"/>
    </source>
</evidence>
<gene>
    <name evidence="3" type="ORF">FFLO_03953</name>
</gene>
<dbReference type="EMBL" id="JABELV010000077">
    <property type="protein sequence ID" value="KAG7532014.1"/>
    <property type="molecule type" value="Genomic_DNA"/>
</dbReference>
<keyword evidence="1" id="KW-0862">Zinc</keyword>
<dbReference type="PANTHER" id="PTHR46719">
    <property type="entry name" value="TRANSCRIPTION FACTOR C2H2 FAMILY-RELATED"/>
    <property type="match status" value="1"/>
</dbReference>
<dbReference type="InterPro" id="IPR045899">
    <property type="entry name" value="ATL71-like"/>
</dbReference>
<keyword evidence="1" id="KW-0863">Zinc-finger</keyword>
<keyword evidence="4" id="KW-1185">Reference proteome</keyword>
<name>A0A8K0JKF1_9TREE</name>
<evidence type="ECO:0000256" key="1">
    <source>
        <dbReference type="PROSITE-ProRule" id="PRU00175"/>
    </source>
</evidence>
<proteinExistence type="predicted"/>
<dbReference type="Gene3D" id="3.30.40.10">
    <property type="entry name" value="Zinc/RING finger domain, C3HC4 (zinc finger)"/>
    <property type="match status" value="1"/>
</dbReference>
<reference evidence="3" key="1">
    <citation type="submission" date="2020-04" db="EMBL/GenBank/DDBJ databases">
        <title>Analysis of mating type loci in Filobasidium floriforme.</title>
        <authorList>
            <person name="Nowrousian M."/>
        </authorList>
    </citation>
    <scope>NUCLEOTIDE SEQUENCE</scope>
    <source>
        <strain evidence="3">CBS 6242</strain>
    </source>
</reference>
<dbReference type="InterPro" id="IPR001841">
    <property type="entry name" value="Znf_RING"/>
</dbReference>
<feature type="domain" description="RING-type" evidence="2">
    <location>
        <begin position="32"/>
        <end position="74"/>
    </location>
</feature>
<evidence type="ECO:0000259" key="2">
    <source>
        <dbReference type="PROSITE" id="PS50089"/>
    </source>
</evidence>